<keyword evidence="2" id="KW-1133">Transmembrane helix</keyword>
<evidence type="ECO:0000313" key="4">
    <source>
        <dbReference type="Proteomes" id="UP001228049"/>
    </source>
</evidence>
<feature type="transmembrane region" description="Helical" evidence="2">
    <location>
        <begin position="163"/>
        <end position="186"/>
    </location>
</feature>
<sequence length="289" mass="31784">MSKKAVPAESFTFQEVMQEMVALQLNANMTGVQELNDSLVFVLKAANVQPAKGEFHFTVVPYDAALFPTTKSPVPTTSSVPRTPIHSSRNGTALPVLSTAFLSTQQTSKNQQKVKARNRWGNSNRTSIFSTTLGKPTQGTEDFPFRNTPVRVESYPQKTSSPLLVILPLLALLLLIIIFVVLVVFLRHHRHRRTSSSKETASTDVPSSQSYHGQPQRSPTVPTVTVTPLNPSCPNSPLFDRSLTTNQGSAYNTVDSNILLSSWKNGSPASSSEIIRTTTPTLQMNQYWV</sequence>
<evidence type="ECO:0000256" key="2">
    <source>
        <dbReference type="SAM" id="Phobius"/>
    </source>
</evidence>
<keyword evidence="2" id="KW-0812">Transmembrane</keyword>
<organism evidence="3 4">
    <name type="scientific">Dissostichus eleginoides</name>
    <name type="common">Patagonian toothfish</name>
    <name type="synonym">Dissostichus amissus</name>
    <dbReference type="NCBI Taxonomy" id="100907"/>
    <lineage>
        <taxon>Eukaryota</taxon>
        <taxon>Metazoa</taxon>
        <taxon>Chordata</taxon>
        <taxon>Craniata</taxon>
        <taxon>Vertebrata</taxon>
        <taxon>Euteleostomi</taxon>
        <taxon>Actinopterygii</taxon>
        <taxon>Neopterygii</taxon>
        <taxon>Teleostei</taxon>
        <taxon>Neoteleostei</taxon>
        <taxon>Acanthomorphata</taxon>
        <taxon>Eupercaria</taxon>
        <taxon>Perciformes</taxon>
        <taxon>Notothenioidei</taxon>
        <taxon>Nototheniidae</taxon>
        <taxon>Dissostichus</taxon>
    </lineage>
</organism>
<gene>
    <name evidence="3" type="ORF">KUDE01_007741</name>
</gene>
<keyword evidence="2" id="KW-0472">Membrane</keyword>
<name>A0AAD9C1B1_DISEL</name>
<reference evidence="3" key="1">
    <citation type="submission" date="2023-04" db="EMBL/GenBank/DDBJ databases">
        <title>Chromosome-level genome of Chaenocephalus aceratus.</title>
        <authorList>
            <person name="Park H."/>
        </authorList>
    </citation>
    <scope>NUCLEOTIDE SEQUENCE</scope>
    <source>
        <strain evidence="3">DE</strain>
        <tissue evidence="3">Muscle</tissue>
    </source>
</reference>
<protein>
    <submittedName>
        <fullName evidence="3">Pollen receptor-like kinase 1</fullName>
    </submittedName>
</protein>
<evidence type="ECO:0000313" key="3">
    <source>
        <dbReference type="EMBL" id="KAK1892667.1"/>
    </source>
</evidence>
<dbReference type="EMBL" id="JASDAP010000013">
    <property type="protein sequence ID" value="KAK1892667.1"/>
    <property type="molecule type" value="Genomic_DNA"/>
</dbReference>
<feature type="compositionally biased region" description="Low complexity" evidence="1">
    <location>
        <begin position="219"/>
        <end position="228"/>
    </location>
</feature>
<proteinExistence type="predicted"/>
<feature type="compositionally biased region" description="Polar residues" evidence="1">
    <location>
        <begin position="197"/>
        <end position="218"/>
    </location>
</feature>
<keyword evidence="3" id="KW-0808">Transferase</keyword>
<keyword evidence="3" id="KW-0418">Kinase</keyword>
<accession>A0AAD9C1B1</accession>
<evidence type="ECO:0000256" key="1">
    <source>
        <dbReference type="SAM" id="MobiDB-lite"/>
    </source>
</evidence>
<keyword evidence="3" id="KW-0675">Receptor</keyword>
<dbReference type="GO" id="GO:0016301">
    <property type="term" value="F:kinase activity"/>
    <property type="evidence" value="ECO:0007669"/>
    <property type="project" value="UniProtKB-KW"/>
</dbReference>
<comment type="caution">
    <text evidence="3">The sequence shown here is derived from an EMBL/GenBank/DDBJ whole genome shotgun (WGS) entry which is preliminary data.</text>
</comment>
<feature type="region of interest" description="Disordered" evidence="1">
    <location>
        <begin position="193"/>
        <end position="229"/>
    </location>
</feature>
<dbReference type="Proteomes" id="UP001228049">
    <property type="component" value="Unassembled WGS sequence"/>
</dbReference>
<keyword evidence="4" id="KW-1185">Reference proteome</keyword>
<dbReference type="AlphaFoldDB" id="A0AAD9C1B1"/>